<evidence type="ECO:0000313" key="6">
    <source>
        <dbReference type="Proteomes" id="UP000321514"/>
    </source>
</evidence>
<feature type="transmembrane region" description="Helical" evidence="1">
    <location>
        <begin position="89"/>
        <end position="110"/>
    </location>
</feature>
<organism evidence="3 6">
    <name type="scientific">Myxococcus fulvus</name>
    <dbReference type="NCBI Taxonomy" id="33"/>
    <lineage>
        <taxon>Bacteria</taxon>
        <taxon>Pseudomonadati</taxon>
        <taxon>Myxococcota</taxon>
        <taxon>Myxococcia</taxon>
        <taxon>Myxococcales</taxon>
        <taxon>Cystobacterineae</taxon>
        <taxon>Myxococcaceae</taxon>
        <taxon>Myxococcus</taxon>
    </lineage>
</organism>
<evidence type="ECO:0000313" key="5">
    <source>
        <dbReference type="Proteomes" id="UP000183760"/>
    </source>
</evidence>
<evidence type="ECO:0000259" key="2">
    <source>
        <dbReference type="Pfam" id="PF00892"/>
    </source>
</evidence>
<dbReference type="Gene3D" id="1.10.3730.20">
    <property type="match status" value="2"/>
</dbReference>
<evidence type="ECO:0000256" key="1">
    <source>
        <dbReference type="SAM" id="Phobius"/>
    </source>
</evidence>
<accession>A0A511ST99</accession>
<sequence>MQTAALVLVLLSAFLHASWNAMLKRHPNPEAGVVGVITVATVGGGLWALGMRGEAFPTTRGLLWALCAGACESVYLVALARALRRAPLGLAYTVSRGVAMLLVWPVSVLLLAERVSVWSLTGALVLGAGLVVMHVSRPQGRAASGVAWAALSAVAIAGYHLSYKLALAERAQPPALFTTGLLIALPVLMVERGRQLGWGELLRQAWSRPWLVLVGGTISMLSFSLLLTALSDSGAGVVLTLRNTSIAFALLLAAFQGERLGHRQLSGAVLVSVGAVLLGIPA</sequence>
<dbReference type="RefSeq" id="WP_083559607.1">
    <property type="nucleotide sequence ID" value="NZ_BJXR01000006.1"/>
</dbReference>
<dbReference type="AlphaFoldDB" id="A0A511ST99"/>
<feature type="transmembrane region" description="Helical" evidence="1">
    <location>
        <begin position="142"/>
        <end position="161"/>
    </location>
</feature>
<dbReference type="EMBL" id="FOIB01000001">
    <property type="protein sequence ID" value="SET16482.1"/>
    <property type="molecule type" value="Genomic_DNA"/>
</dbReference>
<feature type="transmembrane region" description="Helical" evidence="1">
    <location>
        <begin position="62"/>
        <end position="83"/>
    </location>
</feature>
<keyword evidence="1" id="KW-0472">Membrane</keyword>
<proteinExistence type="predicted"/>
<dbReference type="Pfam" id="PF00892">
    <property type="entry name" value="EamA"/>
    <property type="match status" value="1"/>
</dbReference>
<feature type="domain" description="EamA" evidence="2">
    <location>
        <begin position="144"/>
        <end position="278"/>
    </location>
</feature>
<keyword evidence="1" id="KW-0812">Transmembrane</keyword>
<dbReference type="STRING" id="1334629.MFUL124B02_07405"/>
<keyword evidence="1" id="KW-1133">Transmembrane helix</keyword>
<name>A0A511ST99_MYXFU</name>
<comment type="caution">
    <text evidence="3">The sequence shown here is derived from an EMBL/GenBank/DDBJ whole genome shotgun (WGS) entry which is preliminary data.</text>
</comment>
<feature type="transmembrane region" description="Helical" evidence="1">
    <location>
        <begin position="210"/>
        <end position="230"/>
    </location>
</feature>
<keyword evidence="5" id="KW-1185">Reference proteome</keyword>
<feature type="transmembrane region" description="Helical" evidence="1">
    <location>
        <begin position="237"/>
        <end position="255"/>
    </location>
</feature>
<evidence type="ECO:0000313" key="4">
    <source>
        <dbReference type="EMBL" id="SET16482.1"/>
    </source>
</evidence>
<protein>
    <submittedName>
        <fullName evidence="4">EamA-like transporter family protein</fullName>
    </submittedName>
    <submittedName>
        <fullName evidence="3">Membrane protein</fullName>
    </submittedName>
</protein>
<reference evidence="3 6" key="2">
    <citation type="submission" date="2019-07" db="EMBL/GenBank/DDBJ databases">
        <title>Whole genome shotgun sequence of Myxococcus fulvus NBRC 100333.</title>
        <authorList>
            <person name="Hosoyama A."/>
            <person name="Uohara A."/>
            <person name="Ohji S."/>
            <person name="Ichikawa N."/>
        </authorList>
    </citation>
    <scope>NUCLEOTIDE SEQUENCE [LARGE SCALE GENOMIC DNA]</scope>
    <source>
        <strain evidence="3 6">NBRC 100333</strain>
    </source>
</reference>
<dbReference type="InterPro" id="IPR000620">
    <property type="entry name" value="EamA_dom"/>
</dbReference>
<dbReference type="InterPro" id="IPR037185">
    <property type="entry name" value="EmrE-like"/>
</dbReference>
<dbReference type="Proteomes" id="UP000321514">
    <property type="component" value="Unassembled WGS sequence"/>
</dbReference>
<feature type="transmembrane region" description="Helical" evidence="1">
    <location>
        <begin position="33"/>
        <end position="50"/>
    </location>
</feature>
<dbReference type="OrthoDB" id="5381244at2"/>
<dbReference type="GO" id="GO:0016020">
    <property type="term" value="C:membrane"/>
    <property type="evidence" value="ECO:0007669"/>
    <property type="project" value="InterPro"/>
</dbReference>
<gene>
    <name evidence="3" type="ORF">MFU01_01930</name>
    <name evidence="4" type="ORF">SAMN05443572_1011299</name>
</gene>
<feature type="transmembrane region" description="Helical" evidence="1">
    <location>
        <begin position="173"/>
        <end position="190"/>
    </location>
</feature>
<dbReference type="Proteomes" id="UP000183760">
    <property type="component" value="Unassembled WGS sequence"/>
</dbReference>
<feature type="transmembrane region" description="Helical" evidence="1">
    <location>
        <begin position="117"/>
        <end position="136"/>
    </location>
</feature>
<evidence type="ECO:0000313" key="3">
    <source>
        <dbReference type="EMBL" id="GEN05156.1"/>
    </source>
</evidence>
<dbReference type="EMBL" id="BJXR01000006">
    <property type="protein sequence ID" value="GEN05156.1"/>
    <property type="molecule type" value="Genomic_DNA"/>
</dbReference>
<reference evidence="4 5" key="1">
    <citation type="submission" date="2016-10" db="EMBL/GenBank/DDBJ databases">
        <authorList>
            <person name="Varghese N."/>
            <person name="Submissions S."/>
        </authorList>
    </citation>
    <scope>NUCLEOTIDE SEQUENCE [LARGE SCALE GENOMIC DNA]</scope>
    <source>
        <strain evidence="4 5">DSM 16525</strain>
    </source>
</reference>
<dbReference type="SUPFAM" id="SSF103481">
    <property type="entry name" value="Multidrug resistance efflux transporter EmrE"/>
    <property type="match status" value="2"/>
</dbReference>